<dbReference type="EMBL" id="JAYERP010000001">
    <property type="protein sequence ID" value="MEA3569978.1"/>
    <property type="molecule type" value="Genomic_DNA"/>
</dbReference>
<keyword evidence="1" id="KW-0812">Transmembrane</keyword>
<evidence type="ECO:0000256" key="1">
    <source>
        <dbReference type="SAM" id="Phobius"/>
    </source>
</evidence>
<proteinExistence type="predicted"/>
<dbReference type="InterPro" id="IPR020138">
    <property type="entry name" value="Uncharacterised_YqzF"/>
</dbReference>
<comment type="caution">
    <text evidence="2">The sequence shown here is derived from an EMBL/GenBank/DDBJ whole genome shotgun (WGS) entry which is preliminary data.</text>
</comment>
<dbReference type="RefSeq" id="WP_323076781.1">
    <property type="nucleotide sequence ID" value="NZ_CBCSKM010000003.1"/>
</dbReference>
<evidence type="ECO:0000313" key="3">
    <source>
        <dbReference type="Proteomes" id="UP001292216"/>
    </source>
</evidence>
<sequence length="108" mass="12059">MKLKLSRFIAIILLVVPGIAAMIGFIKIKDTLFDYMSAHGDDSLTRVTFDWLNFGLGVVLFAAGAGFLGGWIFFRDRKRNYVGPRFRKKDDAAKAAVKEPEPAVVQHD</sequence>
<evidence type="ECO:0000313" key="2">
    <source>
        <dbReference type="EMBL" id="MEA3569978.1"/>
    </source>
</evidence>
<feature type="transmembrane region" description="Helical" evidence="1">
    <location>
        <begin position="51"/>
        <end position="74"/>
    </location>
</feature>
<dbReference type="Proteomes" id="UP001292216">
    <property type="component" value="Unassembled WGS sequence"/>
</dbReference>
<keyword evidence="1" id="KW-1133">Transmembrane helix</keyword>
<reference evidence="2 3" key="1">
    <citation type="submission" date="2023-12" db="EMBL/GenBank/DDBJ databases">
        <title>Whole genome sequencing of Paenibacillus phoenicis isolated from the Phoenix Mars Lander spacecraft assembly facility.</title>
        <authorList>
            <person name="Garcia A."/>
            <person name="Venkateswaran K."/>
        </authorList>
    </citation>
    <scope>NUCLEOTIDE SEQUENCE [LARGE SCALE GENOMIC DNA]</scope>
    <source>
        <strain evidence="2 3">3PO2SA</strain>
    </source>
</reference>
<protein>
    <submittedName>
        <fullName evidence="2">DUF2627 domain-containing protein</fullName>
    </submittedName>
</protein>
<name>A0ABU5PJA1_9BACL</name>
<organism evidence="2 3">
    <name type="scientific">Paenibacillus phoenicis</name>
    <dbReference type="NCBI Taxonomy" id="554117"/>
    <lineage>
        <taxon>Bacteria</taxon>
        <taxon>Bacillati</taxon>
        <taxon>Bacillota</taxon>
        <taxon>Bacilli</taxon>
        <taxon>Bacillales</taxon>
        <taxon>Paenibacillaceae</taxon>
        <taxon>Paenibacillus</taxon>
    </lineage>
</organism>
<feature type="transmembrane region" description="Helical" evidence="1">
    <location>
        <begin position="7"/>
        <end position="26"/>
    </location>
</feature>
<gene>
    <name evidence="2" type="ORF">U9M73_08180</name>
</gene>
<keyword evidence="3" id="KW-1185">Reference proteome</keyword>
<keyword evidence="1" id="KW-0472">Membrane</keyword>
<dbReference type="Pfam" id="PF11118">
    <property type="entry name" value="DUF2627"/>
    <property type="match status" value="1"/>
</dbReference>
<accession>A0ABU5PJA1</accession>